<feature type="compositionally biased region" description="Polar residues" evidence="1">
    <location>
        <begin position="611"/>
        <end position="624"/>
    </location>
</feature>
<reference evidence="2" key="1">
    <citation type="journal article" date="2020" name="Nature">
        <title>Giant virus diversity and host interactions through global metagenomics.</title>
        <authorList>
            <person name="Schulz F."/>
            <person name="Roux S."/>
            <person name="Paez-Espino D."/>
            <person name="Jungbluth S."/>
            <person name="Walsh D.A."/>
            <person name="Denef V.J."/>
            <person name="McMahon K.D."/>
            <person name="Konstantinidis K.T."/>
            <person name="Eloe-Fadrosh E.A."/>
            <person name="Kyrpides N.C."/>
            <person name="Woyke T."/>
        </authorList>
    </citation>
    <scope>NUCLEOTIDE SEQUENCE</scope>
    <source>
        <strain evidence="2">GVMAG-M-3300010158-13</strain>
    </source>
</reference>
<feature type="region of interest" description="Disordered" evidence="1">
    <location>
        <begin position="608"/>
        <end position="640"/>
    </location>
</feature>
<evidence type="ECO:0000313" key="2">
    <source>
        <dbReference type="EMBL" id="QHS88008.1"/>
    </source>
</evidence>
<dbReference type="EMBL" id="MN739091">
    <property type="protein sequence ID" value="QHS88008.1"/>
    <property type="molecule type" value="Genomic_DNA"/>
</dbReference>
<feature type="compositionally biased region" description="Basic and acidic residues" evidence="1">
    <location>
        <begin position="627"/>
        <end position="640"/>
    </location>
</feature>
<protein>
    <submittedName>
        <fullName evidence="2">Uncharacterized protein</fullName>
    </submittedName>
</protein>
<dbReference type="AlphaFoldDB" id="A0A6C0B923"/>
<accession>A0A6C0B923</accession>
<proteinExistence type="predicted"/>
<evidence type="ECO:0000256" key="1">
    <source>
        <dbReference type="SAM" id="MobiDB-lite"/>
    </source>
</evidence>
<name>A0A6C0B923_9ZZZZ</name>
<organism evidence="2">
    <name type="scientific">viral metagenome</name>
    <dbReference type="NCBI Taxonomy" id="1070528"/>
    <lineage>
        <taxon>unclassified sequences</taxon>
        <taxon>metagenomes</taxon>
        <taxon>organismal metagenomes</taxon>
    </lineage>
</organism>
<sequence length="640" mass="74237">MKGGDLGADAAFRKILSIGYEFECSDLAKLSLHSKKKTLINSDLALRQMSLLMNRKTVKPVSDPHYLHVRIPINKKHGQAPALTQEEVDEEDEFLREFREEFPEEYEADQKETALAKKENESYLEYFYENRKSDNKETIKFQITNDLADTDFNLMLKEKCKGLNIPKNDMYFFKTEKGKVYDIKFSEDIATNEYCDSFSSVEFVVTYYRPKQDFPNVIIDTFVDACSRIVDHMANLTKTKGELLMHDNSKTHYQPTSYLGNMRHLFHKPGTNLYYMDTYDDNDVSELQTLGDAIMAPQMTFRSKAEDSLSIMKEILRIHGKVKKGKSAAKNVDYEMQTLLFVEEQVDKLIAAHNTSSEKHIVLTSEIGKTLKIYLFLMFYKLNMLIVNHVDIFSKASYLKDYLTFSSRHSNEVLYERSKVIMKQHYGINNIADFLNKPSIIESFYEREYGDEDQGDDFDEEGNYKFNYDAHTSDLPENDPNFGNPLFSMVSYFKRLEKGEDWLKESGWDVFSTNFDLKNDEVLLENRFFMYEINLFLKNHVKGSFRERDLTLHNLASIVNHFYGTKMKKMMTLTAHPSKGTLTSRASLQKQRFSAKIGPNSKYIRPVSKFKSATISKRPSSSNKTAKRTDRLSAIKEGAE</sequence>